<dbReference type="InterPro" id="IPR052892">
    <property type="entry name" value="NA-targeting_endonuclease"/>
</dbReference>
<dbReference type="OrthoDB" id="9937at10239"/>
<dbReference type="Pfam" id="PF01844">
    <property type="entry name" value="HNH"/>
    <property type="match status" value="1"/>
</dbReference>
<accession>A0A0K0N676</accession>
<dbReference type="CDD" id="cd00085">
    <property type="entry name" value="HNHc"/>
    <property type="match status" value="1"/>
</dbReference>
<gene>
    <name evidence="2" type="ORF">GTE8_81</name>
</gene>
<dbReference type="EMBL" id="KR053201">
    <property type="protein sequence ID" value="AKJ72424.1"/>
    <property type="molecule type" value="Genomic_DNA"/>
</dbReference>
<proteinExistence type="predicted"/>
<dbReference type="RefSeq" id="YP_009187143.1">
    <property type="nucleotide sequence ID" value="NC_028653.1"/>
</dbReference>
<dbReference type="GO" id="GO:0008270">
    <property type="term" value="F:zinc ion binding"/>
    <property type="evidence" value="ECO:0007669"/>
    <property type="project" value="InterPro"/>
</dbReference>
<dbReference type="KEGG" id="vg:26516039"/>
<protein>
    <recommendedName>
        <fullName evidence="1">HNH nuclease domain-containing protein</fullName>
    </recommendedName>
</protein>
<reference evidence="2 3" key="1">
    <citation type="journal article" date="2015" name="PLoS ONE">
        <title>Lysis to Kill: Evaluation of the Lytic Abilities, and Genomics of Nine Bacteriophages Infective for Gordonia spp. and Their Potential Use in Activated Sludge Foam Biocontrol.</title>
        <authorList>
            <person name="Dyson Z.A."/>
            <person name="Tucci J."/>
            <person name="Seviour R.J."/>
            <person name="Petrovski S."/>
        </authorList>
    </citation>
    <scope>NUCLEOTIDE SEQUENCE [LARGE SCALE GENOMIC DNA]</scope>
</reference>
<name>A0A0K0N676_9CAUD</name>
<evidence type="ECO:0000313" key="3">
    <source>
        <dbReference type="Proteomes" id="UP000204476"/>
    </source>
</evidence>
<dbReference type="Proteomes" id="UP000204476">
    <property type="component" value="Genome"/>
</dbReference>
<evidence type="ECO:0000259" key="1">
    <source>
        <dbReference type="SMART" id="SM00507"/>
    </source>
</evidence>
<feature type="domain" description="HNH nuclease" evidence="1">
    <location>
        <begin position="293"/>
        <end position="343"/>
    </location>
</feature>
<dbReference type="InterPro" id="IPR002711">
    <property type="entry name" value="HNH"/>
</dbReference>
<sequence>MGSVGIVRKMVMHGYVCHGVMVGDESVRCVGVVCAVWPWCVVAVRDRGAHGGVVWLCAPCVASYACSTSCVRGCDSCAVRGCELRLWPWGARRRPPGVSPLPLPPARGPPRTVLERLCESGGKLVYVFCYSLLVKCENCGCIFAGRKRKFCSGQCREAFHNRDWRSKRPPRQREGDYVRGVPRSKQCSSCSKPFSPNSSRQKYCSRECRPRPIKKPVMTKQCPECETVFKTSRDRQTCSNRCAMRRRYREKPQVVAQKVRAWEVANRDSHRIRQAERCDRRRRAIVGSVSTRDWKRALRRAQGRCAYCQCRSTRLTIDHVVPISRGGRHTIGNVIPACPRCNYQKKNKTVMEWRIWKESR</sequence>
<dbReference type="InterPro" id="IPR003615">
    <property type="entry name" value="HNH_nuc"/>
</dbReference>
<dbReference type="GO" id="GO:0004519">
    <property type="term" value="F:endonuclease activity"/>
    <property type="evidence" value="ECO:0007669"/>
    <property type="project" value="InterPro"/>
</dbReference>
<dbReference type="Gene3D" id="1.10.30.50">
    <property type="match status" value="1"/>
</dbReference>
<dbReference type="PANTHER" id="PTHR33877">
    <property type="entry name" value="SLL1193 PROTEIN"/>
    <property type="match status" value="1"/>
</dbReference>
<keyword evidence="3" id="KW-1185">Reference proteome</keyword>
<dbReference type="GO" id="GO:0003676">
    <property type="term" value="F:nucleic acid binding"/>
    <property type="evidence" value="ECO:0007669"/>
    <property type="project" value="InterPro"/>
</dbReference>
<dbReference type="SMART" id="SM00507">
    <property type="entry name" value="HNHc"/>
    <property type="match status" value="1"/>
</dbReference>
<evidence type="ECO:0000313" key="2">
    <source>
        <dbReference type="EMBL" id="AKJ72424.1"/>
    </source>
</evidence>
<dbReference type="PANTHER" id="PTHR33877:SF1">
    <property type="entry name" value="TYPE IV METHYL-DIRECTED RESTRICTION ENZYME ECOKMCRA"/>
    <property type="match status" value="1"/>
</dbReference>
<organism evidence="2 3">
    <name type="scientific">Gordonia phage GTE8</name>
    <dbReference type="NCBI Taxonomy" id="1647475"/>
    <lineage>
        <taxon>Viruses</taxon>
        <taxon>Duplodnaviria</taxon>
        <taxon>Heunggongvirae</taxon>
        <taxon>Uroviricota</taxon>
        <taxon>Caudoviricetes</taxon>
        <taxon>Zierdtviridae</taxon>
        <taxon>Emilbogenvirinae</taxon>
        <taxon>Foxborovirus</taxon>
        <taxon>Foxborovirus GTE8</taxon>
    </lineage>
</organism>
<dbReference type="GeneID" id="26516039"/>